<dbReference type="SUPFAM" id="SSF51735">
    <property type="entry name" value="NAD(P)-binding Rossmann-fold domains"/>
    <property type="match status" value="1"/>
</dbReference>
<comment type="caution">
    <text evidence="4">The sequence shown here is derived from an EMBL/GenBank/DDBJ whole genome shotgun (WGS) entry which is preliminary data.</text>
</comment>
<protein>
    <submittedName>
        <fullName evidence="4">Putative dehydrogenase</fullName>
    </submittedName>
</protein>
<keyword evidence="1" id="KW-0560">Oxidoreductase</keyword>
<dbReference type="GO" id="GO:0016491">
    <property type="term" value="F:oxidoreductase activity"/>
    <property type="evidence" value="ECO:0007669"/>
    <property type="project" value="UniProtKB-KW"/>
</dbReference>
<dbReference type="InterPro" id="IPR036291">
    <property type="entry name" value="NAD(P)-bd_dom_sf"/>
</dbReference>
<dbReference type="GO" id="GO:0000166">
    <property type="term" value="F:nucleotide binding"/>
    <property type="evidence" value="ECO:0007669"/>
    <property type="project" value="InterPro"/>
</dbReference>
<dbReference type="PANTHER" id="PTHR43818">
    <property type="entry name" value="BCDNA.GH03377"/>
    <property type="match status" value="1"/>
</dbReference>
<feature type="domain" description="Gfo/Idh/MocA-like oxidoreductase N-terminal" evidence="2">
    <location>
        <begin position="4"/>
        <end position="123"/>
    </location>
</feature>
<evidence type="ECO:0000313" key="5">
    <source>
        <dbReference type="Proteomes" id="UP000570361"/>
    </source>
</evidence>
<reference evidence="4 5" key="1">
    <citation type="submission" date="2020-08" db="EMBL/GenBank/DDBJ databases">
        <title>Genomic Encyclopedia of Type Strains, Phase III (KMG-III): the genomes of soil and plant-associated and newly described type strains.</title>
        <authorList>
            <person name="Whitman W."/>
        </authorList>
    </citation>
    <scope>NUCLEOTIDE SEQUENCE [LARGE SCALE GENOMIC DNA]</scope>
    <source>
        <strain evidence="4 5">CECT 5862</strain>
    </source>
</reference>
<dbReference type="InterPro" id="IPR050463">
    <property type="entry name" value="Gfo/Idh/MocA_oxidrdct_glycsds"/>
</dbReference>
<dbReference type="Gene3D" id="3.30.360.10">
    <property type="entry name" value="Dihydrodipicolinate Reductase, domain 2"/>
    <property type="match status" value="1"/>
</dbReference>
<organism evidence="4 5">
    <name type="scientific">Paenibacillus phyllosphaerae</name>
    <dbReference type="NCBI Taxonomy" id="274593"/>
    <lineage>
        <taxon>Bacteria</taxon>
        <taxon>Bacillati</taxon>
        <taxon>Bacillota</taxon>
        <taxon>Bacilli</taxon>
        <taxon>Bacillales</taxon>
        <taxon>Paenibacillaceae</taxon>
        <taxon>Paenibacillus</taxon>
    </lineage>
</organism>
<name>A0A7W5AY67_9BACL</name>
<dbReference type="RefSeq" id="WP_183600838.1">
    <property type="nucleotide sequence ID" value="NZ_JACHXK010000006.1"/>
</dbReference>
<dbReference type="Pfam" id="PF22725">
    <property type="entry name" value="GFO_IDH_MocA_C3"/>
    <property type="match status" value="1"/>
</dbReference>
<dbReference type="InterPro" id="IPR055170">
    <property type="entry name" value="GFO_IDH_MocA-like_dom"/>
</dbReference>
<dbReference type="EMBL" id="JACHXK010000006">
    <property type="protein sequence ID" value="MBB3110930.1"/>
    <property type="molecule type" value="Genomic_DNA"/>
</dbReference>
<evidence type="ECO:0000256" key="1">
    <source>
        <dbReference type="ARBA" id="ARBA00023002"/>
    </source>
</evidence>
<sequence>MEKLRYGLIGAGSNAEKKHIAGYRGLPHVELAAVCDVNPAAAQALADKYDIPAVYTNYREMLEREKLDVVSVCTPNFLHAEISIYALSQGVNVHCEKPLAVNEAEAREILAARQRSGKQLMVGLNNRFTNEAVLVKQYIDAGLLGDIYEAKAGWIRRSGIPGRGTWFTNRALSGGGVMIDLGVHYLDLVLYLMGMPEPAYIAGNTRQTFTNTDSRNRNGYKGNPAGVFDVEDSAVGFLKLANGASVSFEFSWASNIEQDRAYYELIGTKGGVKFENGKLSLFTEQFDTCIDMQPKLNPNVKRLNEFEHFTGCILTGRQPLAPAEHGVYFMSIVDAFYRSAAENRAVTFQPNLVGAR</sequence>
<proteinExistence type="predicted"/>
<dbReference type="SUPFAM" id="SSF55347">
    <property type="entry name" value="Glyceraldehyde-3-phosphate dehydrogenase-like, C-terminal domain"/>
    <property type="match status" value="1"/>
</dbReference>
<dbReference type="Pfam" id="PF01408">
    <property type="entry name" value="GFO_IDH_MocA"/>
    <property type="match status" value="1"/>
</dbReference>
<evidence type="ECO:0000313" key="4">
    <source>
        <dbReference type="EMBL" id="MBB3110930.1"/>
    </source>
</evidence>
<dbReference type="Gene3D" id="3.40.50.720">
    <property type="entry name" value="NAD(P)-binding Rossmann-like Domain"/>
    <property type="match status" value="1"/>
</dbReference>
<gene>
    <name evidence="4" type="ORF">FHS18_002998</name>
</gene>
<evidence type="ECO:0000259" key="3">
    <source>
        <dbReference type="Pfam" id="PF22725"/>
    </source>
</evidence>
<dbReference type="PANTHER" id="PTHR43818:SF11">
    <property type="entry name" value="BCDNA.GH03377"/>
    <property type="match status" value="1"/>
</dbReference>
<dbReference type="AlphaFoldDB" id="A0A7W5AY67"/>
<evidence type="ECO:0000259" key="2">
    <source>
        <dbReference type="Pfam" id="PF01408"/>
    </source>
</evidence>
<dbReference type="InterPro" id="IPR000683">
    <property type="entry name" value="Gfo/Idh/MocA-like_OxRdtase_N"/>
</dbReference>
<feature type="domain" description="GFO/IDH/MocA-like oxidoreductase" evidence="3">
    <location>
        <begin position="135"/>
        <end position="272"/>
    </location>
</feature>
<accession>A0A7W5AY67</accession>
<keyword evidence="5" id="KW-1185">Reference proteome</keyword>
<dbReference type="Proteomes" id="UP000570361">
    <property type="component" value="Unassembled WGS sequence"/>
</dbReference>